<sequence length="585" mass="62355">MSERAWLGADAASPAVDALTLIAEGVTRVAGFRVATVGLVRGNELETVAVAGDDEARTALLGARTPLASILAELELAEHWGPLRFVPHESLPVDLQVWGWVPDLLPLEGPDAWHPMDALCAPLHSGSGEMLGMLSMDLPDDGRRPGPEAQRVLAAYADQATRAALLALEREQLAEQVRLASAARQIVRDAPAQLGVEEVLAASADALMQGFRAVGAWLQIFADDGLGTGRLVAADGTQVALPGRLVRTAERSARASWAAQRVDVVSREHLQAPALSARETSEIVDFLDEIRVGSLLFVPIGAAHEALGNLVLTRLAGAPGWTAAEREAALDIGHDLGRVVLNARSFEREHRMVEELRALDSYKGRLIATVSHELKNPLTAIVGHLEILQDEPTDPAVSASVDAIDRGARRLARVADDLLLLAKVGDPDHPVVPRPVDLADVVADVLALQEHSLTRKGIEVVVEKPEEPVVAMAEAEEIERLVTNLVSNAGKYTPSGGRVTVCLAVEGDEAVLECTDTGLGISAEDQEQLFQEFFRSTNPLALAQPGTGLGLSIVHRIVSRHGGRTEVESRLGEGSTFRVRLPVAG</sequence>
<dbReference type="Gene3D" id="3.30.450.40">
    <property type="match status" value="2"/>
</dbReference>
<accession>A0A7Y9JPY9</accession>
<evidence type="ECO:0000256" key="5">
    <source>
        <dbReference type="ARBA" id="ARBA00022679"/>
    </source>
</evidence>
<reference evidence="9 10" key="1">
    <citation type="submission" date="2020-07" db="EMBL/GenBank/DDBJ databases">
        <title>Sequencing the genomes of 1000 actinobacteria strains.</title>
        <authorList>
            <person name="Klenk H.-P."/>
        </authorList>
    </citation>
    <scope>NUCLEOTIDE SEQUENCE [LARGE SCALE GENOMIC DNA]</scope>
    <source>
        <strain evidence="9 10">DSM 18965</strain>
    </source>
</reference>
<dbReference type="RefSeq" id="WP_179614521.1">
    <property type="nucleotide sequence ID" value="NZ_CP059163.1"/>
</dbReference>
<dbReference type="PANTHER" id="PTHR43711">
    <property type="entry name" value="TWO-COMPONENT HISTIDINE KINASE"/>
    <property type="match status" value="1"/>
</dbReference>
<keyword evidence="6 9" id="KW-0418">Kinase</keyword>
<dbReference type="InterPro" id="IPR003594">
    <property type="entry name" value="HATPase_dom"/>
</dbReference>
<dbReference type="AlphaFoldDB" id="A0A7Y9JPY9"/>
<dbReference type="Gene3D" id="1.10.287.130">
    <property type="match status" value="1"/>
</dbReference>
<dbReference type="SMART" id="SM00065">
    <property type="entry name" value="GAF"/>
    <property type="match status" value="2"/>
</dbReference>
<protein>
    <recommendedName>
        <fullName evidence="3">histidine kinase</fullName>
        <ecNumber evidence="3">2.7.13.3</ecNumber>
    </recommendedName>
</protein>
<feature type="domain" description="Histidine kinase" evidence="8">
    <location>
        <begin position="369"/>
        <end position="585"/>
    </location>
</feature>
<comment type="caution">
    <text evidence="9">The sequence shown here is derived from an EMBL/GenBank/DDBJ whole genome shotgun (WGS) entry which is preliminary data.</text>
</comment>
<evidence type="ECO:0000256" key="1">
    <source>
        <dbReference type="ARBA" id="ARBA00000085"/>
    </source>
</evidence>
<evidence type="ECO:0000256" key="3">
    <source>
        <dbReference type="ARBA" id="ARBA00012438"/>
    </source>
</evidence>
<dbReference type="GO" id="GO:0000155">
    <property type="term" value="F:phosphorelay sensor kinase activity"/>
    <property type="evidence" value="ECO:0007669"/>
    <property type="project" value="InterPro"/>
</dbReference>
<name>A0A7Y9JPY9_9ACTN</name>
<evidence type="ECO:0000256" key="4">
    <source>
        <dbReference type="ARBA" id="ARBA00022553"/>
    </source>
</evidence>
<dbReference type="PROSITE" id="PS50109">
    <property type="entry name" value="HIS_KIN"/>
    <property type="match status" value="1"/>
</dbReference>
<dbReference type="InterPro" id="IPR036890">
    <property type="entry name" value="HATPase_C_sf"/>
</dbReference>
<dbReference type="SUPFAM" id="SSF55874">
    <property type="entry name" value="ATPase domain of HSP90 chaperone/DNA topoisomerase II/histidine kinase"/>
    <property type="match status" value="1"/>
</dbReference>
<organism evidence="9 10">
    <name type="scientific">Nocardioides marinisabuli</name>
    <dbReference type="NCBI Taxonomy" id="419476"/>
    <lineage>
        <taxon>Bacteria</taxon>
        <taxon>Bacillati</taxon>
        <taxon>Actinomycetota</taxon>
        <taxon>Actinomycetes</taxon>
        <taxon>Propionibacteriales</taxon>
        <taxon>Nocardioidaceae</taxon>
        <taxon>Nocardioides</taxon>
    </lineage>
</organism>
<keyword evidence="4" id="KW-0597">Phosphoprotein</keyword>
<dbReference type="Gene3D" id="3.30.565.10">
    <property type="entry name" value="Histidine kinase-like ATPase, C-terminal domain"/>
    <property type="match status" value="1"/>
</dbReference>
<dbReference type="PANTHER" id="PTHR43711:SF28">
    <property type="entry name" value="SENSOR HISTIDINE KINASE YXDK"/>
    <property type="match status" value="1"/>
</dbReference>
<dbReference type="InterPro" id="IPR050736">
    <property type="entry name" value="Sensor_HK_Regulatory"/>
</dbReference>
<gene>
    <name evidence="9" type="ORF">BKA08_000884</name>
</gene>
<evidence type="ECO:0000256" key="2">
    <source>
        <dbReference type="ARBA" id="ARBA00004236"/>
    </source>
</evidence>
<dbReference type="Proteomes" id="UP000516957">
    <property type="component" value="Unassembled WGS sequence"/>
</dbReference>
<dbReference type="SUPFAM" id="SSF55781">
    <property type="entry name" value="GAF domain-like"/>
    <property type="match status" value="2"/>
</dbReference>
<evidence type="ECO:0000256" key="6">
    <source>
        <dbReference type="ARBA" id="ARBA00022777"/>
    </source>
</evidence>
<dbReference type="InterPro" id="IPR036097">
    <property type="entry name" value="HisK_dim/P_sf"/>
</dbReference>
<dbReference type="PRINTS" id="PR00344">
    <property type="entry name" value="BCTRLSENSOR"/>
</dbReference>
<comment type="subcellular location">
    <subcellularLocation>
        <location evidence="2">Cell membrane</location>
    </subcellularLocation>
</comment>
<dbReference type="InterPro" id="IPR005467">
    <property type="entry name" value="His_kinase_dom"/>
</dbReference>
<proteinExistence type="predicted"/>
<dbReference type="InterPro" id="IPR029016">
    <property type="entry name" value="GAF-like_dom_sf"/>
</dbReference>
<dbReference type="FunFam" id="3.30.565.10:FF:000006">
    <property type="entry name" value="Sensor histidine kinase WalK"/>
    <property type="match status" value="1"/>
</dbReference>
<dbReference type="InterPro" id="IPR003661">
    <property type="entry name" value="HisK_dim/P_dom"/>
</dbReference>
<keyword evidence="10" id="KW-1185">Reference proteome</keyword>
<dbReference type="SUPFAM" id="SSF47384">
    <property type="entry name" value="Homodimeric domain of signal transducing histidine kinase"/>
    <property type="match status" value="1"/>
</dbReference>
<dbReference type="CDD" id="cd00075">
    <property type="entry name" value="HATPase"/>
    <property type="match status" value="1"/>
</dbReference>
<evidence type="ECO:0000313" key="10">
    <source>
        <dbReference type="Proteomes" id="UP000516957"/>
    </source>
</evidence>
<dbReference type="Pfam" id="PF00512">
    <property type="entry name" value="HisKA"/>
    <property type="match status" value="1"/>
</dbReference>
<dbReference type="CDD" id="cd00082">
    <property type="entry name" value="HisKA"/>
    <property type="match status" value="1"/>
</dbReference>
<evidence type="ECO:0000313" key="9">
    <source>
        <dbReference type="EMBL" id="NYD56646.1"/>
    </source>
</evidence>
<dbReference type="Pfam" id="PF02518">
    <property type="entry name" value="HATPase_c"/>
    <property type="match status" value="1"/>
</dbReference>
<dbReference type="InterPro" id="IPR003018">
    <property type="entry name" value="GAF"/>
</dbReference>
<evidence type="ECO:0000259" key="8">
    <source>
        <dbReference type="PROSITE" id="PS50109"/>
    </source>
</evidence>
<dbReference type="SMART" id="SM00387">
    <property type="entry name" value="HATPase_c"/>
    <property type="match status" value="1"/>
</dbReference>
<keyword evidence="5" id="KW-0808">Transferase</keyword>
<dbReference type="SMART" id="SM00388">
    <property type="entry name" value="HisKA"/>
    <property type="match status" value="1"/>
</dbReference>
<evidence type="ECO:0000256" key="7">
    <source>
        <dbReference type="ARBA" id="ARBA00023012"/>
    </source>
</evidence>
<dbReference type="InterPro" id="IPR004358">
    <property type="entry name" value="Sig_transdc_His_kin-like_C"/>
</dbReference>
<dbReference type="EC" id="2.7.13.3" evidence="3"/>
<dbReference type="EMBL" id="JACCBE010000001">
    <property type="protein sequence ID" value="NYD56646.1"/>
    <property type="molecule type" value="Genomic_DNA"/>
</dbReference>
<comment type="catalytic activity">
    <reaction evidence="1">
        <text>ATP + protein L-histidine = ADP + protein N-phospho-L-histidine.</text>
        <dbReference type="EC" id="2.7.13.3"/>
    </reaction>
</comment>
<dbReference type="GO" id="GO:0005886">
    <property type="term" value="C:plasma membrane"/>
    <property type="evidence" value="ECO:0007669"/>
    <property type="project" value="UniProtKB-SubCell"/>
</dbReference>
<keyword evidence="7" id="KW-0902">Two-component regulatory system</keyword>